<evidence type="ECO:0000313" key="2">
    <source>
        <dbReference type="Proteomes" id="UP000447434"/>
    </source>
</evidence>
<dbReference type="Proteomes" id="UP000447434">
    <property type="component" value="Chromosome 22"/>
</dbReference>
<gene>
    <name evidence="1" type="ORF">Lalb_Chr22g0359031</name>
</gene>
<name>A0A6A4NH21_LUPAL</name>
<organism evidence="1 2">
    <name type="scientific">Lupinus albus</name>
    <name type="common">White lupine</name>
    <name type="synonym">Lupinus termis</name>
    <dbReference type="NCBI Taxonomy" id="3870"/>
    <lineage>
        <taxon>Eukaryota</taxon>
        <taxon>Viridiplantae</taxon>
        <taxon>Streptophyta</taxon>
        <taxon>Embryophyta</taxon>
        <taxon>Tracheophyta</taxon>
        <taxon>Spermatophyta</taxon>
        <taxon>Magnoliopsida</taxon>
        <taxon>eudicotyledons</taxon>
        <taxon>Gunneridae</taxon>
        <taxon>Pentapetalae</taxon>
        <taxon>rosids</taxon>
        <taxon>fabids</taxon>
        <taxon>Fabales</taxon>
        <taxon>Fabaceae</taxon>
        <taxon>Papilionoideae</taxon>
        <taxon>50 kb inversion clade</taxon>
        <taxon>genistoids sensu lato</taxon>
        <taxon>core genistoids</taxon>
        <taxon>Genisteae</taxon>
        <taxon>Lupinus</taxon>
    </lineage>
</organism>
<evidence type="ECO:0000313" key="1">
    <source>
        <dbReference type="EMBL" id="KAE9588772.1"/>
    </source>
</evidence>
<reference evidence="2" key="1">
    <citation type="journal article" date="2020" name="Nat. Commun.">
        <title>Genome sequence of the cluster root forming white lupin.</title>
        <authorList>
            <person name="Hufnagel B."/>
            <person name="Marques A."/>
            <person name="Soriano A."/>
            <person name="Marques L."/>
            <person name="Divol F."/>
            <person name="Doumas P."/>
            <person name="Sallet E."/>
            <person name="Mancinotti D."/>
            <person name="Carrere S."/>
            <person name="Marande W."/>
            <person name="Arribat S."/>
            <person name="Keller J."/>
            <person name="Huneau C."/>
            <person name="Blein T."/>
            <person name="Aime D."/>
            <person name="Laguerre M."/>
            <person name="Taylor J."/>
            <person name="Schubert V."/>
            <person name="Nelson M."/>
            <person name="Geu-Flores F."/>
            <person name="Crespi M."/>
            <person name="Gallardo-Guerrero K."/>
            <person name="Delaux P.-M."/>
            <person name="Salse J."/>
            <person name="Berges H."/>
            <person name="Guyot R."/>
            <person name="Gouzy J."/>
            <person name="Peret B."/>
        </authorList>
    </citation>
    <scope>NUCLEOTIDE SEQUENCE [LARGE SCALE GENOMIC DNA]</scope>
    <source>
        <strain evidence="2">cv. Amiga</strain>
    </source>
</reference>
<protein>
    <submittedName>
        <fullName evidence="1">Uncharacterized protein</fullName>
    </submittedName>
</protein>
<accession>A0A6A4NH21</accession>
<sequence>MHEDMVNRVGRKSNAKIQPTVYPLSDCHYYIFGHNFKTVVLKYNRPQFYNCCVFIVLDYSF</sequence>
<comment type="caution">
    <text evidence="1">The sequence shown here is derived from an EMBL/GenBank/DDBJ whole genome shotgun (WGS) entry which is preliminary data.</text>
</comment>
<dbReference type="EMBL" id="WOCE01000022">
    <property type="protein sequence ID" value="KAE9588772.1"/>
    <property type="molecule type" value="Genomic_DNA"/>
</dbReference>
<keyword evidence="2" id="KW-1185">Reference proteome</keyword>
<dbReference type="AlphaFoldDB" id="A0A6A4NH21"/>
<proteinExistence type="predicted"/>